<keyword evidence="2" id="KW-1133">Transmembrane helix</keyword>
<reference evidence="4" key="1">
    <citation type="submission" date="2017-09" db="EMBL/GenBank/DDBJ databases">
        <title>Depth-based differentiation of microbial function through sediment-hosted aquifers and enrichment of novel symbionts in the deep terrestrial subsurface.</title>
        <authorList>
            <person name="Probst A.J."/>
            <person name="Ladd B."/>
            <person name="Jarett J.K."/>
            <person name="Geller-Mcgrath D.E."/>
            <person name="Sieber C.M.K."/>
            <person name="Emerson J.B."/>
            <person name="Anantharaman K."/>
            <person name="Thomas B.C."/>
            <person name="Malmstrom R."/>
            <person name="Stieglmeier M."/>
            <person name="Klingl A."/>
            <person name="Woyke T."/>
            <person name="Ryan C.M."/>
            <person name="Banfield J.F."/>
        </authorList>
    </citation>
    <scope>NUCLEOTIDE SEQUENCE [LARGE SCALE GENOMIC DNA]</scope>
</reference>
<keyword evidence="2" id="KW-0472">Membrane</keyword>
<sequence>MNDPRQENWLETLIGMIIGGTVILLLIVCLMALFRDSDEGSTNQPAKQSVVQADEAVHSPSATR</sequence>
<feature type="transmembrane region" description="Helical" evidence="2">
    <location>
        <begin position="12"/>
        <end position="34"/>
    </location>
</feature>
<feature type="compositionally biased region" description="Polar residues" evidence="1">
    <location>
        <begin position="40"/>
        <end position="51"/>
    </location>
</feature>
<evidence type="ECO:0000256" key="2">
    <source>
        <dbReference type="SAM" id="Phobius"/>
    </source>
</evidence>
<keyword evidence="2" id="KW-0812">Transmembrane</keyword>
<evidence type="ECO:0000313" key="4">
    <source>
        <dbReference type="Proteomes" id="UP000230543"/>
    </source>
</evidence>
<name>A0A2M6WCJ6_9BACT</name>
<dbReference type="AlphaFoldDB" id="A0A2M6WCJ6"/>
<accession>A0A2M6WCJ6</accession>
<proteinExistence type="predicted"/>
<feature type="region of interest" description="Disordered" evidence="1">
    <location>
        <begin position="38"/>
        <end position="64"/>
    </location>
</feature>
<evidence type="ECO:0000313" key="3">
    <source>
        <dbReference type="EMBL" id="PIT90465.1"/>
    </source>
</evidence>
<protein>
    <submittedName>
        <fullName evidence="3">Uncharacterized protein</fullName>
    </submittedName>
</protein>
<organism evidence="3 4">
    <name type="scientific">Candidatus Komeilibacteria bacterium CG10_big_fil_rev_8_21_14_0_10_41_13</name>
    <dbReference type="NCBI Taxonomy" id="1974476"/>
    <lineage>
        <taxon>Bacteria</taxon>
        <taxon>Candidatus Komeiliibacteriota</taxon>
    </lineage>
</organism>
<gene>
    <name evidence="3" type="ORF">COU22_02035</name>
</gene>
<dbReference type="Proteomes" id="UP000230543">
    <property type="component" value="Unassembled WGS sequence"/>
</dbReference>
<evidence type="ECO:0000256" key="1">
    <source>
        <dbReference type="SAM" id="MobiDB-lite"/>
    </source>
</evidence>
<comment type="caution">
    <text evidence="3">The sequence shown here is derived from an EMBL/GenBank/DDBJ whole genome shotgun (WGS) entry which is preliminary data.</text>
</comment>
<dbReference type="EMBL" id="PFBO01000067">
    <property type="protein sequence ID" value="PIT90465.1"/>
    <property type="molecule type" value="Genomic_DNA"/>
</dbReference>